<sequence>MKNTSSLSKLLKLYAILGSPGNYGSIKNGFSSGHRPRIGVTRYHFLICKMLIKACGIKKAESIAFH</sequence>
<comment type="caution">
    <text evidence="1">The sequence shown here is derived from an EMBL/GenBank/DDBJ whole genome shotgun (WGS) entry which is preliminary data.</text>
</comment>
<dbReference type="EMBL" id="JACGLT010000003">
    <property type="protein sequence ID" value="MBA6152167.1"/>
    <property type="molecule type" value="Genomic_DNA"/>
</dbReference>
<accession>A0A7W2M3S5</accession>
<gene>
    <name evidence="1" type="ORF">H3Z82_05445</name>
</gene>
<organism evidence="1 2">
    <name type="scientific">Gelidibacter maritimus</name>
    <dbReference type="NCBI Taxonomy" id="2761487"/>
    <lineage>
        <taxon>Bacteria</taxon>
        <taxon>Pseudomonadati</taxon>
        <taxon>Bacteroidota</taxon>
        <taxon>Flavobacteriia</taxon>
        <taxon>Flavobacteriales</taxon>
        <taxon>Flavobacteriaceae</taxon>
        <taxon>Gelidibacter</taxon>
    </lineage>
</organism>
<dbReference type="Proteomes" id="UP000541857">
    <property type="component" value="Unassembled WGS sequence"/>
</dbReference>
<proteinExistence type="predicted"/>
<reference evidence="1 2" key="1">
    <citation type="submission" date="2020-07" db="EMBL/GenBank/DDBJ databases">
        <title>Bacterium isolated from marine sediment.</title>
        <authorList>
            <person name="Shang D."/>
        </authorList>
    </citation>
    <scope>NUCLEOTIDE SEQUENCE [LARGE SCALE GENOMIC DNA]</scope>
    <source>
        <strain evidence="1 2">F6074</strain>
    </source>
</reference>
<dbReference type="AlphaFoldDB" id="A0A7W2M3S5"/>
<evidence type="ECO:0000313" key="1">
    <source>
        <dbReference type="EMBL" id="MBA6152167.1"/>
    </source>
</evidence>
<protein>
    <submittedName>
        <fullName evidence="1">Uncharacterized protein</fullName>
    </submittedName>
</protein>
<keyword evidence="2" id="KW-1185">Reference proteome</keyword>
<evidence type="ECO:0000313" key="2">
    <source>
        <dbReference type="Proteomes" id="UP000541857"/>
    </source>
</evidence>
<dbReference type="RefSeq" id="WP_182203389.1">
    <property type="nucleotide sequence ID" value="NZ_JACGLT010000003.1"/>
</dbReference>
<name>A0A7W2M3S5_9FLAO</name>